<evidence type="ECO:0000256" key="4">
    <source>
        <dbReference type="ARBA" id="ARBA00022989"/>
    </source>
</evidence>
<dbReference type="InterPro" id="IPR051572">
    <property type="entry name" value="VTC_Complex_Subunit"/>
</dbReference>
<protein>
    <submittedName>
        <fullName evidence="9">VTC domain-containing protein</fullName>
    </submittedName>
</protein>
<feature type="region of interest" description="Disordered" evidence="6">
    <location>
        <begin position="611"/>
        <end position="664"/>
    </location>
</feature>
<keyword evidence="4 7" id="KW-1133">Transmembrane helix</keyword>
<feature type="compositionally biased region" description="Polar residues" evidence="6">
    <location>
        <begin position="637"/>
        <end position="647"/>
    </location>
</feature>
<evidence type="ECO:0000259" key="8">
    <source>
        <dbReference type="PROSITE" id="PS51382"/>
    </source>
</evidence>
<dbReference type="InterPro" id="IPR042267">
    <property type="entry name" value="VTC_sf"/>
</dbReference>
<evidence type="ECO:0000256" key="1">
    <source>
        <dbReference type="ARBA" id="ARBA00004128"/>
    </source>
</evidence>
<dbReference type="Pfam" id="PF03105">
    <property type="entry name" value="SPX"/>
    <property type="match status" value="1"/>
</dbReference>
<dbReference type="PANTHER" id="PTHR46140">
    <property type="entry name" value="VACUOLAR TRANSPORTER CHAPERONE 1-RELATED"/>
    <property type="match status" value="1"/>
</dbReference>
<organism evidence="9 10">
    <name type="scientific">Phascolomyces articulosus</name>
    <dbReference type="NCBI Taxonomy" id="60185"/>
    <lineage>
        <taxon>Eukaryota</taxon>
        <taxon>Fungi</taxon>
        <taxon>Fungi incertae sedis</taxon>
        <taxon>Mucoromycota</taxon>
        <taxon>Mucoromycotina</taxon>
        <taxon>Mucoromycetes</taxon>
        <taxon>Mucorales</taxon>
        <taxon>Lichtheimiaceae</taxon>
        <taxon>Phascolomyces</taxon>
    </lineage>
</organism>
<name>A0AAD5KFC8_9FUNG</name>
<feature type="transmembrane region" description="Helical" evidence="7">
    <location>
        <begin position="737"/>
        <end position="757"/>
    </location>
</feature>
<feature type="compositionally biased region" description="Low complexity" evidence="6">
    <location>
        <begin position="648"/>
        <end position="663"/>
    </location>
</feature>
<reference evidence="9" key="2">
    <citation type="submission" date="2023-02" db="EMBL/GenBank/DDBJ databases">
        <authorList>
            <consortium name="DOE Joint Genome Institute"/>
            <person name="Mondo S.J."/>
            <person name="Chang Y."/>
            <person name="Wang Y."/>
            <person name="Ahrendt S."/>
            <person name="Andreopoulos W."/>
            <person name="Barry K."/>
            <person name="Beard J."/>
            <person name="Benny G.L."/>
            <person name="Blankenship S."/>
            <person name="Bonito G."/>
            <person name="Cuomo C."/>
            <person name="Desiro A."/>
            <person name="Gervers K.A."/>
            <person name="Hundley H."/>
            <person name="Kuo A."/>
            <person name="LaButti K."/>
            <person name="Lang B.F."/>
            <person name="Lipzen A."/>
            <person name="O'Donnell K."/>
            <person name="Pangilinan J."/>
            <person name="Reynolds N."/>
            <person name="Sandor L."/>
            <person name="Smith M.W."/>
            <person name="Tsang A."/>
            <person name="Grigoriev I.V."/>
            <person name="Stajich J.E."/>
            <person name="Spatafora J.W."/>
        </authorList>
    </citation>
    <scope>NUCLEOTIDE SEQUENCE</scope>
    <source>
        <strain evidence="9">RSA 2281</strain>
    </source>
</reference>
<keyword evidence="2" id="KW-0926">Vacuole</keyword>
<keyword evidence="5 7" id="KW-0472">Membrane</keyword>
<feature type="transmembrane region" description="Helical" evidence="7">
    <location>
        <begin position="802"/>
        <end position="822"/>
    </location>
</feature>
<feature type="compositionally biased region" description="Polar residues" evidence="6">
    <location>
        <begin position="699"/>
        <end position="713"/>
    </location>
</feature>
<dbReference type="InterPro" id="IPR003807">
    <property type="entry name" value="DUF202"/>
</dbReference>
<dbReference type="EMBL" id="JAIXMP010000008">
    <property type="protein sequence ID" value="KAI9269157.1"/>
    <property type="molecule type" value="Genomic_DNA"/>
</dbReference>
<dbReference type="Pfam" id="PF09359">
    <property type="entry name" value="VTC"/>
    <property type="match status" value="1"/>
</dbReference>
<dbReference type="PANTHER" id="PTHR46140:SF1">
    <property type="entry name" value="VACUOLAR TRANSPORTER CHAPERONE COMPLEX SUBUNIT 4-RELATED"/>
    <property type="match status" value="1"/>
</dbReference>
<feature type="transmembrane region" description="Helical" evidence="7">
    <location>
        <begin position="764"/>
        <end position="782"/>
    </location>
</feature>
<dbReference type="Pfam" id="PF02656">
    <property type="entry name" value="DUF202"/>
    <property type="match status" value="1"/>
</dbReference>
<proteinExistence type="predicted"/>
<dbReference type="Gene3D" id="3.20.100.30">
    <property type="entry name" value="VTC, catalytic tunnel domain"/>
    <property type="match status" value="1"/>
</dbReference>
<keyword evidence="3 7" id="KW-0812">Transmembrane</keyword>
<comment type="subcellular location">
    <subcellularLocation>
        <location evidence="1">Vacuole membrane</location>
        <topology evidence="1">Multi-pass membrane protein</topology>
    </subcellularLocation>
</comment>
<dbReference type="GO" id="GO:0005774">
    <property type="term" value="C:vacuolar membrane"/>
    <property type="evidence" value="ECO:0007669"/>
    <property type="project" value="UniProtKB-SubCell"/>
</dbReference>
<evidence type="ECO:0000256" key="5">
    <source>
        <dbReference type="ARBA" id="ARBA00023136"/>
    </source>
</evidence>
<evidence type="ECO:0000256" key="3">
    <source>
        <dbReference type="ARBA" id="ARBA00022692"/>
    </source>
</evidence>
<feature type="domain" description="SPX" evidence="8">
    <location>
        <begin position="64"/>
        <end position="228"/>
    </location>
</feature>
<dbReference type="PROSITE" id="PS51382">
    <property type="entry name" value="SPX"/>
    <property type="match status" value="1"/>
</dbReference>
<feature type="region of interest" description="Disordered" evidence="6">
    <location>
        <begin position="829"/>
        <end position="851"/>
    </location>
</feature>
<dbReference type="Proteomes" id="UP001209540">
    <property type="component" value="Unassembled WGS sequence"/>
</dbReference>
<evidence type="ECO:0000313" key="9">
    <source>
        <dbReference type="EMBL" id="KAI9269157.1"/>
    </source>
</evidence>
<feature type="region of interest" description="Disordered" evidence="6">
    <location>
        <begin position="688"/>
        <end position="713"/>
    </location>
</feature>
<evidence type="ECO:0000313" key="10">
    <source>
        <dbReference type="Proteomes" id="UP001209540"/>
    </source>
</evidence>
<dbReference type="AlphaFoldDB" id="A0AAD5KFC8"/>
<dbReference type="GO" id="GO:0006799">
    <property type="term" value="P:polyphosphate biosynthetic process"/>
    <property type="evidence" value="ECO:0007669"/>
    <property type="project" value="UniProtKB-ARBA"/>
</dbReference>
<keyword evidence="10" id="KW-1185">Reference proteome</keyword>
<dbReference type="InterPro" id="IPR018966">
    <property type="entry name" value="VTC_domain"/>
</dbReference>
<comment type="caution">
    <text evidence="9">The sequence shown here is derived from an EMBL/GenBank/DDBJ whole genome shotgun (WGS) entry which is preliminary data.</text>
</comment>
<evidence type="ECO:0000256" key="6">
    <source>
        <dbReference type="SAM" id="MobiDB-lite"/>
    </source>
</evidence>
<evidence type="ECO:0000256" key="2">
    <source>
        <dbReference type="ARBA" id="ARBA00022554"/>
    </source>
</evidence>
<reference evidence="9" key="1">
    <citation type="journal article" date="2022" name="IScience">
        <title>Evolution of zygomycete secretomes and the origins of terrestrial fungal ecologies.</title>
        <authorList>
            <person name="Chang Y."/>
            <person name="Wang Y."/>
            <person name="Mondo S."/>
            <person name="Ahrendt S."/>
            <person name="Andreopoulos W."/>
            <person name="Barry K."/>
            <person name="Beard J."/>
            <person name="Benny G.L."/>
            <person name="Blankenship S."/>
            <person name="Bonito G."/>
            <person name="Cuomo C."/>
            <person name="Desiro A."/>
            <person name="Gervers K.A."/>
            <person name="Hundley H."/>
            <person name="Kuo A."/>
            <person name="LaButti K."/>
            <person name="Lang B.F."/>
            <person name="Lipzen A."/>
            <person name="O'Donnell K."/>
            <person name="Pangilinan J."/>
            <person name="Reynolds N."/>
            <person name="Sandor L."/>
            <person name="Smith M.E."/>
            <person name="Tsang A."/>
            <person name="Grigoriev I.V."/>
            <person name="Stajich J.E."/>
            <person name="Spatafora J.W."/>
        </authorList>
    </citation>
    <scope>NUCLEOTIDE SEQUENCE</scope>
    <source>
        <strain evidence="9">RSA 2281</strain>
    </source>
</reference>
<evidence type="ECO:0000256" key="7">
    <source>
        <dbReference type="SAM" id="Phobius"/>
    </source>
</evidence>
<sequence>MLCSDGCLKWLYDIAVSYKKNNTNHKREKTRRGHELIFEWNPLMFSKSGGRLGRASNMQESTKMKFGAHLAFNVFLPWRSEYIQYDMLKQQLKARQLDHNWNNQDEIWFSQTVTAELNKVDAFLSRKRHELQARINYCEQVLQTIARSSSASSSSSQQGVTAATVHNTIYNSNNNQQCISSLQQALIEILYDTNDLSKFIRLNYTGFQKILKKHDKWTKLNLRTQMIPLFQQRGLDNQRFDDLLVRISQLRDLCRLCSNISISTQEDDEQEERRSIIKDDNTSDAGDFERATEKYWVHPENVTEVKALLLFHLPVLRYNSDQPYQESETAISSVYMDNQEFDLYTERLQRDEGAEAIRLRWYGAETSQDIYVERKTHHAPWLDGQKSIKERFRLDEKNVDPYLTGQYTPQMVADHLLNQKRKKSPVAEKARTTSASVYNSIHQRKLKPILRCFYNRLAFQKPGDPRVRVSLDTDLAYIREDKNHAYHGKRKWRRDDVGIAYPFKHLPDQNDVHCFPYAVLETKIQTHLGQQMPEWLARLTNSHLVHPVPRFSKYLHGACFFFKERLPILPWWLSEVDINIKKPRIDQFGLSRTVSLRPLLDGGLVAIEIPPDSSAETEKRDSGMASSLYKPLPPPATSTTAGSQTLHSSTDGTKQTTTTGNNKKSFKGWFQQRRFYYRRLGNHYRKKIKRNNSINNGNPTSSSNEKGNNYNNSSGKVLPSVKVRVEPKTFFANERTFISWLQFCALILTISLSLINFGDHVSQLCGGFFLIIAALLSIYALWRYQYRAYQIRNRSNTRYDDMYGPAILCILLVIAIIVNFSLRFNQPATPNGSATSPYHPPAVPSDNTNSP</sequence>
<accession>A0AAD5KFC8</accession>
<dbReference type="InterPro" id="IPR004331">
    <property type="entry name" value="SPX_dom"/>
</dbReference>
<dbReference type="CDD" id="cd14480">
    <property type="entry name" value="SPX_VTC2_like"/>
    <property type="match status" value="1"/>
</dbReference>
<gene>
    <name evidence="9" type="ORF">BDA99DRAFT_570342</name>
</gene>